<protein>
    <recommendedName>
        <fullName evidence="3">ABC-2 type transporter domain-containing protein</fullName>
    </recommendedName>
</protein>
<organism evidence="2">
    <name type="scientific">marine sediment metagenome</name>
    <dbReference type="NCBI Taxonomy" id="412755"/>
    <lineage>
        <taxon>unclassified sequences</taxon>
        <taxon>metagenomes</taxon>
        <taxon>ecological metagenomes</taxon>
    </lineage>
</organism>
<dbReference type="Pfam" id="PF12679">
    <property type="entry name" value="ABC2_membrane_2"/>
    <property type="match status" value="1"/>
</dbReference>
<dbReference type="AlphaFoldDB" id="X1ESV5"/>
<dbReference type="EMBL" id="BARU01000654">
    <property type="protein sequence ID" value="GAH23390.1"/>
    <property type="molecule type" value="Genomic_DNA"/>
</dbReference>
<name>X1ESV5_9ZZZZ</name>
<feature type="transmembrane region" description="Helical" evidence="1">
    <location>
        <begin position="183"/>
        <end position="206"/>
    </location>
</feature>
<gene>
    <name evidence="2" type="ORF">S03H2_02054</name>
</gene>
<proteinExistence type="predicted"/>
<reference evidence="2" key="1">
    <citation type="journal article" date="2014" name="Front. Microbiol.">
        <title>High frequency of phylogenetically diverse reductive dehalogenase-homologous genes in deep subseafloor sedimentary metagenomes.</title>
        <authorList>
            <person name="Kawai M."/>
            <person name="Futagami T."/>
            <person name="Toyoda A."/>
            <person name="Takaki Y."/>
            <person name="Nishi S."/>
            <person name="Hori S."/>
            <person name="Arai W."/>
            <person name="Tsubouchi T."/>
            <person name="Morono Y."/>
            <person name="Uchiyama I."/>
            <person name="Ito T."/>
            <person name="Fujiyama A."/>
            <person name="Inagaki F."/>
            <person name="Takami H."/>
        </authorList>
    </citation>
    <scope>NUCLEOTIDE SEQUENCE</scope>
    <source>
        <strain evidence="2">Expedition CK06-06</strain>
    </source>
</reference>
<dbReference type="PANTHER" id="PTHR43471">
    <property type="entry name" value="ABC TRANSPORTER PERMEASE"/>
    <property type="match status" value="1"/>
</dbReference>
<comment type="caution">
    <text evidence="2">The sequence shown here is derived from an EMBL/GenBank/DDBJ whole genome shotgun (WGS) entry which is preliminary data.</text>
</comment>
<feature type="transmembrane region" description="Helical" evidence="1">
    <location>
        <begin position="87"/>
        <end position="115"/>
    </location>
</feature>
<feature type="transmembrane region" description="Helical" evidence="1">
    <location>
        <begin position="147"/>
        <end position="171"/>
    </location>
</feature>
<evidence type="ECO:0008006" key="3">
    <source>
        <dbReference type="Google" id="ProtNLM"/>
    </source>
</evidence>
<accession>X1ESV5</accession>
<sequence length="343" mass="38997">MDWMNNFKIKMKGIKTRLKKVNIPKSPPMLTIIEKTFFDLIKPIKFVVSLLIMLIQPLILIMSPLMIGFGSVSTINVDFGSISVEHAASIITIVLAYPLFSWTFGIVFTSILGIFGAPLVAEEVDSGTILILVSKPINRYKIFLAKYIALFLYGILLSFSIIFLVGWIALIRYSGNISHFIGILPFLFSLFLYAILLTLIFTSITLAFSSIFKKSRNAALAVILIVVLSFLGFPYIKALLQVNYERFQIYHFDIGYHLGNVFVLFIEIFDAIPPVAAWQIYFAQNFGVFKYVAYVDPDQNINLGGLEKTNYYLPVISLLIWIIIALLLLFYGFISIKKREIYR</sequence>
<evidence type="ECO:0000313" key="2">
    <source>
        <dbReference type="EMBL" id="GAH23390.1"/>
    </source>
</evidence>
<evidence type="ECO:0000256" key="1">
    <source>
        <dbReference type="SAM" id="Phobius"/>
    </source>
</evidence>
<feature type="transmembrane region" description="Helical" evidence="1">
    <location>
        <begin position="46"/>
        <end position="67"/>
    </location>
</feature>
<keyword evidence="1" id="KW-0812">Transmembrane</keyword>
<dbReference type="GO" id="GO:0140359">
    <property type="term" value="F:ABC-type transporter activity"/>
    <property type="evidence" value="ECO:0007669"/>
    <property type="project" value="InterPro"/>
</dbReference>
<keyword evidence="1" id="KW-0472">Membrane</keyword>
<dbReference type="GO" id="GO:0005886">
    <property type="term" value="C:plasma membrane"/>
    <property type="evidence" value="ECO:0007669"/>
    <property type="project" value="UniProtKB-SubCell"/>
</dbReference>
<keyword evidence="1" id="KW-1133">Transmembrane helix</keyword>
<feature type="transmembrane region" description="Helical" evidence="1">
    <location>
        <begin position="311"/>
        <end position="334"/>
    </location>
</feature>
<feature type="transmembrane region" description="Helical" evidence="1">
    <location>
        <begin position="218"/>
        <end position="236"/>
    </location>
</feature>